<dbReference type="OrthoDB" id="2842789at2"/>
<keyword evidence="1" id="KW-1133">Transmembrane helix</keyword>
<dbReference type="AlphaFoldDB" id="A0A419SGR2"/>
<reference evidence="2 3" key="1">
    <citation type="submission" date="2016-08" db="EMBL/GenBank/DDBJ databases">
        <title>Novel Firmicute Genomes.</title>
        <authorList>
            <person name="Poppleton D.I."/>
            <person name="Gribaldo S."/>
        </authorList>
    </citation>
    <scope>NUCLEOTIDE SEQUENCE [LARGE SCALE GENOMIC DNA]</scope>
    <source>
        <strain evidence="2 3">RAOx-1</strain>
    </source>
</reference>
<keyword evidence="1" id="KW-0472">Membrane</keyword>
<evidence type="ECO:0000256" key="1">
    <source>
        <dbReference type="SAM" id="Phobius"/>
    </source>
</evidence>
<name>A0A419SGR2_9BACL</name>
<keyword evidence="3" id="KW-1185">Reference proteome</keyword>
<sequence length="234" mass="27095">MILTTMLIPFLLLLLIPLGFVLKFGKVTRKVTHWLLFSYIGILILAAASIPFITVSDQTLEKVELDSDAWGSLFDDLRVGQLDSPLAQPFLVKQSELDLGQKDLLQLISEGEDRSFNVLLERKEENDNKLEVFLFQGKFIMNGYDFSFKLEPRHYALHDHTDGKALRFAALNQTIKLALTLPEFTIRQFTEEEKWVGSEHWHRADNQIIYLRVPHDLEVIADEDDFPFIEYVQK</sequence>
<feature type="transmembrane region" description="Helical" evidence="1">
    <location>
        <begin position="6"/>
        <end position="22"/>
    </location>
</feature>
<proteinExistence type="predicted"/>
<accession>A0A419SGR2</accession>
<dbReference type="Proteomes" id="UP000284219">
    <property type="component" value="Unassembled WGS sequence"/>
</dbReference>
<dbReference type="EMBL" id="MCHY01000009">
    <property type="protein sequence ID" value="RKD22977.1"/>
    <property type="molecule type" value="Genomic_DNA"/>
</dbReference>
<protein>
    <submittedName>
        <fullName evidence="2">Uncharacterized protein</fullName>
    </submittedName>
</protein>
<gene>
    <name evidence="2" type="ORF">BEP19_12155</name>
</gene>
<organism evidence="2 3">
    <name type="scientific">Ammoniphilus oxalaticus</name>
    <dbReference type="NCBI Taxonomy" id="66863"/>
    <lineage>
        <taxon>Bacteria</taxon>
        <taxon>Bacillati</taxon>
        <taxon>Bacillota</taxon>
        <taxon>Bacilli</taxon>
        <taxon>Bacillales</taxon>
        <taxon>Paenibacillaceae</taxon>
        <taxon>Aneurinibacillus group</taxon>
        <taxon>Ammoniphilus</taxon>
    </lineage>
</organism>
<evidence type="ECO:0000313" key="2">
    <source>
        <dbReference type="EMBL" id="RKD22977.1"/>
    </source>
</evidence>
<comment type="caution">
    <text evidence="2">The sequence shown here is derived from an EMBL/GenBank/DDBJ whole genome shotgun (WGS) entry which is preliminary data.</text>
</comment>
<dbReference type="RefSeq" id="WP_120190467.1">
    <property type="nucleotide sequence ID" value="NZ_MCHY01000009.1"/>
</dbReference>
<feature type="transmembrane region" description="Helical" evidence="1">
    <location>
        <begin position="34"/>
        <end position="53"/>
    </location>
</feature>
<keyword evidence="1" id="KW-0812">Transmembrane</keyword>
<evidence type="ECO:0000313" key="3">
    <source>
        <dbReference type="Proteomes" id="UP000284219"/>
    </source>
</evidence>